<feature type="domain" description="GH18" evidence="1">
    <location>
        <begin position="50"/>
        <end position="383"/>
    </location>
</feature>
<dbReference type="SMART" id="SM00636">
    <property type="entry name" value="Glyco_18"/>
    <property type="match status" value="1"/>
</dbReference>
<accession>A0A1F7ID98</accession>
<evidence type="ECO:0000259" key="1">
    <source>
        <dbReference type="PROSITE" id="PS51910"/>
    </source>
</evidence>
<reference evidence="2 3" key="1">
    <citation type="journal article" date="2016" name="Nat. Commun.">
        <title>Thousands of microbial genomes shed light on interconnected biogeochemical processes in an aquifer system.</title>
        <authorList>
            <person name="Anantharaman K."/>
            <person name="Brown C.T."/>
            <person name="Hug L.A."/>
            <person name="Sharon I."/>
            <person name="Castelle C.J."/>
            <person name="Probst A.J."/>
            <person name="Thomas B.C."/>
            <person name="Singh A."/>
            <person name="Wilkins M.J."/>
            <person name="Karaoz U."/>
            <person name="Brodie E.L."/>
            <person name="Williams K.H."/>
            <person name="Hubbard S.S."/>
            <person name="Banfield J.F."/>
        </authorList>
    </citation>
    <scope>NUCLEOTIDE SEQUENCE [LARGE SCALE GENOMIC DNA]</scope>
</reference>
<dbReference type="InterPro" id="IPR001223">
    <property type="entry name" value="Glyco_hydro18_cat"/>
</dbReference>
<dbReference type="PROSITE" id="PS51910">
    <property type="entry name" value="GH18_2"/>
    <property type="match status" value="1"/>
</dbReference>
<dbReference type="Gene3D" id="3.20.20.80">
    <property type="entry name" value="Glycosidases"/>
    <property type="match status" value="1"/>
</dbReference>
<comment type="caution">
    <text evidence="2">The sequence shown here is derived from an EMBL/GenBank/DDBJ whole genome shotgun (WGS) entry which is preliminary data.</text>
</comment>
<name>A0A1F7ID98_9BACT</name>
<dbReference type="STRING" id="1802055.A3A74_03360"/>
<gene>
    <name evidence="2" type="ORF">A3A74_03360</name>
</gene>
<organism evidence="2 3">
    <name type="scientific">Candidatus Roizmanbacteria bacterium RIFCSPLOWO2_01_FULL_35_13</name>
    <dbReference type="NCBI Taxonomy" id="1802055"/>
    <lineage>
        <taxon>Bacteria</taxon>
        <taxon>Candidatus Roizmaniibacteriota</taxon>
    </lineage>
</organism>
<dbReference type="InterPro" id="IPR011583">
    <property type="entry name" value="Chitinase_II/V-like_cat"/>
</dbReference>
<protein>
    <recommendedName>
        <fullName evidence="1">GH18 domain-containing protein</fullName>
    </recommendedName>
</protein>
<evidence type="ECO:0000313" key="3">
    <source>
        <dbReference type="Proteomes" id="UP000179270"/>
    </source>
</evidence>
<dbReference type="EMBL" id="MGAF01000019">
    <property type="protein sequence ID" value="OGK41344.1"/>
    <property type="molecule type" value="Genomic_DNA"/>
</dbReference>
<dbReference type="InterPro" id="IPR029070">
    <property type="entry name" value="Chitinase_insertion_sf"/>
</dbReference>
<dbReference type="Pfam" id="PF00704">
    <property type="entry name" value="Glyco_hydro_18"/>
    <property type="match status" value="1"/>
</dbReference>
<evidence type="ECO:0000313" key="2">
    <source>
        <dbReference type="EMBL" id="OGK41344.1"/>
    </source>
</evidence>
<dbReference type="AlphaFoldDB" id="A0A1F7ID98"/>
<dbReference type="InterPro" id="IPR017853">
    <property type="entry name" value="GH"/>
</dbReference>
<dbReference type="Proteomes" id="UP000179270">
    <property type="component" value="Unassembled WGS sequence"/>
</dbReference>
<sequence length="383" mass="44853">MKKVAITSLLISGFFLGFYFGEINKYNRKIPEVLRISPTQAKKQSNKVAVKSRSIFVPSWSLKSENKELSNYDELIYFGITPDYLGINKNETGYYGIPIFLKLAEGKKKLITLRMIDDDLNYFILGNKQLQKKIIQQTLEIVEQNKFDGVVLDLEISGLYSQDLTNQINNFAQLFYSEVNKNYRQFYLAIYGDNFFRKRPFDLSVLTRNSDGIMIMAYDFHKSRGEPGPNFPYDSGVRYQYNFKKMISDFSKVVAKEKITVIFGMFGYDWLVDEKKRPIRQAEALSLNQIAEKFFGTSLKRSSQTYTTDVKCYWQDCVIKRDLISKETEINYVVSAEKPDDQDIYRIDYHIVWFEDEESVKIKTDYLREQGISNISYWANGYF</sequence>
<dbReference type="GO" id="GO:0005975">
    <property type="term" value="P:carbohydrate metabolic process"/>
    <property type="evidence" value="ECO:0007669"/>
    <property type="project" value="InterPro"/>
</dbReference>
<dbReference type="SUPFAM" id="SSF51445">
    <property type="entry name" value="(Trans)glycosidases"/>
    <property type="match status" value="1"/>
</dbReference>
<dbReference type="GO" id="GO:0008061">
    <property type="term" value="F:chitin binding"/>
    <property type="evidence" value="ECO:0007669"/>
    <property type="project" value="InterPro"/>
</dbReference>
<dbReference type="PANTHER" id="PTHR46066">
    <property type="entry name" value="CHITINASE DOMAIN-CONTAINING PROTEIN 1 FAMILY MEMBER"/>
    <property type="match status" value="1"/>
</dbReference>
<dbReference type="Gene3D" id="3.10.50.10">
    <property type="match status" value="1"/>
</dbReference>
<proteinExistence type="predicted"/>
<dbReference type="PANTHER" id="PTHR46066:SF2">
    <property type="entry name" value="CHITINASE DOMAIN-CONTAINING PROTEIN 1"/>
    <property type="match status" value="1"/>
</dbReference>